<dbReference type="EC" id="3.2.1.40" evidence="2"/>
<accession>A0A5C5Z2G4</accession>
<evidence type="ECO:0000259" key="5">
    <source>
        <dbReference type="Pfam" id="PF06439"/>
    </source>
</evidence>
<protein>
    <recommendedName>
        <fullName evidence="2">alpha-L-rhamnosidase</fullName>
        <ecNumber evidence="2">3.2.1.40</ecNumber>
    </recommendedName>
</protein>
<dbReference type="InterPro" id="IPR035398">
    <property type="entry name" value="Bac_rhamnosid_C"/>
</dbReference>
<dbReference type="GO" id="GO:0030596">
    <property type="term" value="F:alpha-L-rhamnosidase activity"/>
    <property type="evidence" value="ECO:0007669"/>
    <property type="project" value="UniProtKB-EC"/>
</dbReference>
<dbReference type="Gene3D" id="2.60.120.260">
    <property type="entry name" value="Galactose-binding domain-like"/>
    <property type="match status" value="1"/>
</dbReference>
<proteinExistence type="predicted"/>
<dbReference type="Pfam" id="PF05592">
    <property type="entry name" value="Bac_rhamnosid"/>
    <property type="match status" value="1"/>
</dbReference>
<name>A0A5C5Z2G4_9BACT</name>
<dbReference type="AlphaFoldDB" id="A0A5C5Z2G4"/>
<dbReference type="Gene3D" id="2.60.120.560">
    <property type="entry name" value="Exo-inulinase, domain 1"/>
    <property type="match status" value="1"/>
</dbReference>
<evidence type="ECO:0000313" key="8">
    <source>
        <dbReference type="EMBL" id="TWT81518.1"/>
    </source>
</evidence>
<feature type="domain" description="Alpha-L-rhamnosidase C-terminal" evidence="7">
    <location>
        <begin position="759"/>
        <end position="830"/>
    </location>
</feature>
<reference evidence="8 9" key="1">
    <citation type="submission" date="2019-02" db="EMBL/GenBank/DDBJ databases">
        <title>Deep-cultivation of Planctomycetes and their phenomic and genomic characterization uncovers novel biology.</title>
        <authorList>
            <person name="Wiegand S."/>
            <person name="Jogler M."/>
            <person name="Boedeker C."/>
            <person name="Pinto D."/>
            <person name="Vollmers J."/>
            <person name="Rivas-Marin E."/>
            <person name="Kohn T."/>
            <person name="Peeters S.H."/>
            <person name="Heuer A."/>
            <person name="Rast P."/>
            <person name="Oberbeckmann S."/>
            <person name="Bunk B."/>
            <person name="Jeske O."/>
            <person name="Meyerdierks A."/>
            <person name="Storesund J.E."/>
            <person name="Kallscheuer N."/>
            <person name="Luecker S."/>
            <person name="Lage O.M."/>
            <person name="Pohl T."/>
            <person name="Merkel B.J."/>
            <person name="Hornburger P."/>
            <person name="Mueller R.-W."/>
            <person name="Bruemmer F."/>
            <person name="Labrenz M."/>
            <person name="Spormann A.M."/>
            <person name="Op Den Camp H."/>
            <person name="Overmann J."/>
            <person name="Amann R."/>
            <person name="Jetten M.S.M."/>
            <person name="Mascher T."/>
            <person name="Medema M.H."/>
            <person name="Devos D.P."/>
            <person name="Kaster A.-K."/>
            <person name="Ovreas L."/>
            <person name="Rohde M."/>
            <person name="Galperin M.Y."/>
            <person name="Jogler C."/>
        </authorList>
    </citation>
    <scope>NUCLEOTIDE SEQUENCE [LARGE SCALE GENOMIC DNA]</scope>
    <source>
        <strain evidence="8 9">CA13</strain>
    </source>
</reference>
<gene>
    <name evidence="8" type="ORF">CA13_29710</name>
</gene>
<dbReference type="InterPro" id="IPR010496">
    <property type="entry name" value="AL/BT2_dom"/>
</dbReference>
<dbReference type="Pfam" id="PF17390">
    <property type="entry name" value="Bac_rhamnosid_C"/>
    <property type="match status" value="1"/>
</dbReference>
<dbReference type="Gene3D" id="2.60.420.10">
    <property type="entry name" value="Maltose phosphorylase, domain 3"/>
    <property type="match status" value="1"/>
</dbReference>
<dbReference type="Gene3D" id="1.50.10.10">
    <property type="match status" value="1"/>
</dbReference>
<dbReference type="Pfam" id="PF06439">
    <property type="entry name" value="3keto-disac_hyd"/>
    <property type="match status" value="1"/>
</dbReference>
<dbReference type="InterPro" id="IPR008928">
    <property type="entry name" value="6-hairpin_glycosidase_sf"/>
</dbReference>
<dbReference type="InterPro" id="IPR016007">
    <property type="entry name" value="Alpha_rhamnosid"/>
</dbReference>
<dbReference type="InterPro" id="IPR008902">
    <property type="entry name" value="Rhamnosid_concanavalin"/>
</dbReference>
<dbReference type="EMBL" id="SJPJ01000001">
    <property type="protein sequence ID" value="TWT81518.1"/>
    <property type="molecule type" value="Genomic_DNA"/>
</dbReference>
<comment type="catalytic activity">
    <reaction evidence="1">
        <text>Hydrolysis of terminal non-reducing alpha-L-rhamnose residues in alpha-L-rhamnosides.</text>
        <dbReference type="EC" id="3.2.1.40"/>
    </reaction>
</comment>
<dbReference type="InterPro" id="IPR012341">
    <property type="entry name" value="6hp_glycosidase-like_sf"/>
</dbReference>
<dbReference type="PANTHER" id="PTHR33307:SF6">
    <property type="entry name" value="ALPHA-RHAMNOSIDASE (EUROFUNG)-RELATED"/>
    <property type="match status" value="1"/>
</dbReference>
<dbReference type="Pfam" id="PF17389">
    <property type="entry name" value="Bac_rhamnosid6H"/>
    <property type="match status" value="1"/>
</dbReference>
<feature type="domain" description="Alpha-L-rhamnosidase concanavalin-like" evidence="4">
    <location>
        <begin position="302"/>
        <end position="427"/>
    </location>
</feature>
<keyword evidence="9" id="KW-1185">Reference proteome</keyword>
<evidence type="ECO:0000256" key="2">
    <source>
        <dbReference type="ARBA" id="ARBA00012652"/>
    </source>
</evidence>
<evidence type="ECO:0000259" key="7">
    <source>
        <dbReference type="Pfam" id="PF17390"/>
    </source>
</evidence>
<dbReference type="GO" id="GO:0005975">
    <property type="term" value="P:carbohydrate metabolic process"/>
    <property type="evidence" value="ECO:0007669"/>
    <property type="project" value="InterPro"/>
</dbReference>
<comment type="caution">
    <text evidence="8">The sequence shown here is derived from an EMBL/GenBank/DDBJ whole genome shotgun (WGS) entry which is preliminary data.</text>
</comment>
<evidence type="ECO:0000313" key="9">
    <source>
        <dbReference type="Proteomes" id="UP000315010"/>
    </source>
</evidence>
<dbReference type="SUPFAM" id="SSF48208">
    <property type="entry name" value="Six-hairpin glycosidases"/>
    <property type="match status" value="1"/>
</dbReference>
<organism evidence="8 9">
    <name type="scientific">Novipirellula herctigrandis</name>
    <dbReference type="NCBI Taxonomy" id="2527986"/>
    <lineage>
        <taxon>Bacteria</taxon>
        <taxon>Pseudomonadati</taxon>
        <taxon>Planctomycetota</taxon>
        <taxon>Planctomycetia</taxon>
        <taxon>Pirellulales</taxon>
        <taxon>Pirellulaceae</taxon>
        <taxon>Novipirellula</taxon>
    </lineage>
</organism>
<dbReference type="InterPro" id="IPR035396">
    <property type="entry name" value="Bac_rhamnosid6H"/>
</dbReference>
<evidence type="ECO:0000259" key="6">
    <source>
        <dbReference type="Pfam" id="PF17389"/>
    </source>
</evidence>
<evidence type="ECO:0000259" key="4">
    <source>
        <dbReference type="Pfam" id="PF05592"/>
    </source>
</evidence>
<evidence type="ECO:0000256" key="3">
    <source>
        <dbReference type="ARBA" id="ARBA00022801"/>
    </source>
</evidence>
<dbReference type="Proteomes" id="UP000315010">
    <property type="component" value="Unassembled WGS sequence"/>
</dbReference>
<feature type="domain" description="Alpha-L-rhamnosidase six-hairpin glycosidase" evidence="6">
    <location>
        <begin position="436"/>
        <end position="756"/>
    </location>
</feature>
<dbReference type="PANTHER" id="PTHR33307">
    <property type="entry name" value="ALPHA-RHAMNOSIDASE (EUROFUNG)"/>
    <property type="match status" value="1"/>
</dbReference>
<keyword evidence="3" id="KW-0378">Hydrolase</keyword>
<sequence>MLGPGESLCCMVTFRKKSTFCQESQTPLNTPDDSMTIRSLSLLLASVLAMGSSFGQVSSSSSSLQSSGAVDANTQFQGMISRGYKPLFNGEDLAGWRNPYSHGEAKVVDGEIHLLANDKFFLVTENKYADFRLSVEIHLPEGKANSGVMFRCHVDDDAKKKVYGYQAECDGSDRRWSGGLYDEGRRGWIWPSTKGRSEAQFLEHEEESKAAFENPTIANALNRNGWNRFVVTCVEDYITIEVNGVPTTSFRDAVDTNGYIGIQHHGEDGQTYRFRNLFIKELPDIPAERSVSLTEQAPVSVKKVNDEVILVDFGKVAYGNLKTRVPDTGRGEAIFHFGEKLKDGRIDRNPPGTVRYGETRIRKEVALKGNWVIPTPVDSRNTEQAGNKRAHPPAVLTPKTWRPVMPFRWVEIEGWEGEFKPEYIVRRAAFATDWNDQASSFECSDETLNKIWALCKYSIKATTFAGVYVDGDRERIPYEADAYLNQLSHYYTDDDVKMAATSFDWLIENGTWPTEWAPHMVFMAHAEWMYSGDIQWLKQRYELLKAKTLMHRSGEDGLVRSAEMDRKRHDIVDWPQKERDGYVFTEINTVVNAFHIEAIKQMAEMARAIGKNEEADAFESRVELAKASFQRTLFDETSGIYRDGVGTDHSSIHANFFPLAFGLVPDDKLAGVISWLKERDMQCSVYAAQYFMEGLFENGLDDKAIELMIADGDRSWKHMVESGTTISWEAWDLKYKPNQDWNHAWGAAPANLLPRFVLGAQSDAPGWTTAMIRPCPGGLAYARGTIPTPRGPVSIDWKNEATFEMSLTLPDGMVAKVDLPATGETTGVLVNGESVATTKAGDRWILTDEVSGSVMIKVK</sequence>
<evidence type="ECO:0000256" key="1">
    <source>
        <dbReference type="ARBA" id="ARBA00001445"/>
    </source>
</evidence>
<feature type="domain" description="3-keto-alpha-glucoside-1,2-lyase/3-keto-2-hydroxy-glucal hydratase" evidence="5">
    <location>
        <begin position="83"/>
        <end position="280"/>
    </location>
</feature>